<gene>
    <name evidence="3" type="ORF">ACFQQL_07985</name>
</gene>
<dbReference type="PANTHER" id="PTHR33392:SF6">
    <property type="entry name" value="POLYISOPRENYL-TEICHOIC ACID--PEPTIDOGLYCAN TEICHOIC ACID TRANSFERASE TAGU"/>
    <property type="match status" value="1"/>
</dbReference>
<evidence type="ECO:0000313" key="3">
    <source>
        <dbReference type="EMBL" id="MFC7405047.1"/>
    </source>
</evidence>
<proteinExistence type="inferred from homology"/>
<dbReference type="InterPro" id="IPR004474">
    <property type="entry name" value="LytR_CpsA_psr"/>
</dbReference>
<dbReference type="EMBL" id="JBHTCQ010000001">
    <property type="protein sequence ID" value="MFC7405047.1"/>
    <property type="molecule type" value="Genomic_DNA"/>
</dbReference>
<dbReference type="PANTHER" id="PTHR33392">
    <property type="entry name" value="POLYISOPRENYL-TEICHOIC ACID--PEPTIDOGLYCAN TEICHOIC ACID TRANSFERASE TAGU"/>
    <property type="match status" value="1"/>
</dbReference>
<evidence type="ECO:0000259" key="2">
    <source>
        <dbReference type="Pfam" id="PF03816"/>
    </source>
</evidence>
<dbReference type="Pfam" id="PF03816">
    <property type="entry name" value="LytR_cpsA_psr"/>
    <property type="match status" value="1"/>
</dbReference>
<protein>
    <submittedName>
        <fullName evidence="3">LCP family protein</fullName>
    </submittedName>
</protein>
<evidence type="ECO:0000313" key="4">
    <source>
        <dbReference type="Proteomes" id="UP001596455"/>
    </source>
</evidence>
<sequence length="304" mass="32016">MTLLVVLLVLLLAWPVGLLIYANGKIGHTDALTDAEGTPGTTYLLAGSDSRADGAIDDDGTTGQRSDTIMLLQVSGGQTSLISLPRDTYVEIPGHGPGKLNSSYSAGGPPLLTATVEELTGLTVDHYVEVGMGGVQGVVDAVGGVELCLDYDVDDSRSRLQWEAGCHHADGETALAFARMRYSDPRGDIGRAERQRQVIGAVMEEVTRPGTLFNPVAHVRLVDAGTAAVTTDHDTGIVDLGRMAWAFLSASGSEGITGTPPIADPDYQPGGIGSTILLDEERTPEFFERLRDGELRPSDVETAG</sequence>
<dbReference type="Proteomes" id="UP001596455">
    <property type="component" value="Unassembled WGS sequence"/>
</dbReference>
<comment type="similarity">
    <text evidence="1">Belongs to the LytR/CpsA/Psr (LCP) family.</text>
</comment>
<dbReference type="NCBIfam" id="TIGR00350">
    <property type="entry name" value="lytR_cpsA_psr"/>
    <property type="match status" value="1"/>
</dbReference>
<feature type="domain" description="Cell envelope-related transcriptional attenuator" evidence="2">
    <location>
        <begin position="65"/>
        <end position="206"/>
    </location>
</feature>
<accession>A0ABW2Q8F2</accession>
<comment type="caution">
    <text evidence="3">The sequence shown here is derived from an EMBL/GenBank/DDBJ whole genome shotgun (WGS) entry which is preliminary data.</text>
</comment>
<name>A0ABW2Q8F2_9MICO</name>
<dbReference type="InterPro" id="IPR050922">
    <property type="entry name" value="LytR/CpsA/Psr_CW_biosynth"/>
</dbReference>
<evidence type="ECO:0000256" key="1">
    <source>
        <dbReference type="ARBA" id="ARBA00006068"/>
    </source>
</evidence>
<keyword evidence="4" id="KW-1185">Reference proteome</keyword>
<organism evidence="3 4">
    <name type="scientific">Georgenia alba</name>
    <dbReference type="NCBI Taxonomy" id="2233858"/>
    <lineage>
        <taxon>Bacteria</taxon>
        <taxon>Bacillati</taxon>
        <taxon>Actinomycetota</taxon>
        <taxon>Actinomycetes</taxon>
        <taxon>Micrococcales</taxon>
        <taxon>Bogoriellaceae</taxon>
        <taxon>Georgenia</taxon>
    </lineage>
</organism>
<dbReference type="RefSeq" id="WP_382393017.1">
    <property type="nucleotide sequence ID" value="NZ_JBHTCQ010000001.1"/>
</dbReference>
<dbReference type="Gene3D" id="3.40.630.190">
    <property type="entry name" value="LCP protein"/>
    <property type="match status" value="1"/>
</dbReference>
<reference evidence="4" key="1">
    <citation type="journal article" date="2019" name="Int. J. Syst. Evol. Microbiol.">
        <title>The Global Catalogue of Microorganisms (GCM) 10K type strain sequencing project: providing services to taxonomists for standard genome sequencing and annotation.</title>
        <authorList>
            <consortium name="The Broad Institute Genomics Platform"/>
            <consortium name="The Broad Institute Genome Sequencing Center for Infectious Disease"/>
            <person name="Wu L."/>
            <person name="Ma J."/>
        </authorList>
    </citation>
    <scope>NUCLEOTIDE SEQUENCE [LARGE SCALE GENOMIC DNA]</scope>
    <source>
        <strain evidence="4">JCM 1490</strain>
    </source>
</reference>